<accession>A0A0A7G0B9</accession>
<dbReference type="EMBL" id="CP006906">
    <property type="protein sequence ID" value="AIY85283.1"/>
    <property type="molecule type" value="Genomic_DNA"/>
</dbReference>
<sequence>MYNRDNDVERIFHMDVFEKKKSGRGVYNRASRKGFIRGGVKTQYDFLSRSEKKLLNGEVIMSNVYDDIKNIPSLVELEKKDPQAITSILKTIKAKHPVKKLTEHFGISMGKLYTLFNKYGVEYEIRSKKITPTAGTKNDKQVQTKLSIGAENNGALPDIARRFKLMDKQQRKEYITDCVIKGYDTNDIAKATGLAAASISTYYSKYGIDVVGIKEMIKKGELSVDSMNEQADTTNETKTVVVKNSDTIIEAQKVDEAEIHHEPTPVMDAETKRILDEQLKLIEQLKNEVLTLNNQLAEEKNKQGISLSLNGLFTGEEIETKVLGLIGAIDKEFEYTVEFKLNEVQK</sequence>
<gene>
    <name evidence="2" type="ORF">U729_3261</name>
</gene>
<evidence type="ECO:0000313" key="3">
    <source>
        <dbReference type="Proteomes" id="UP000030635"/>
    </source>
</evidence>
<protein>
    <submittedName>
        <fullName evidence="2">Uncharacterized protein</fullName>
    </submittedName>
</protein>
<reference evidence="2 3" key="1">
    <citation type="journal article" date="2015" name="Infect. Genet. Evol.">
        <title>Genomic sequences of six botulinum neurotoxin-producing strains representing three clostridial species illustrate the mobility and diversity of botulinum neurotoxin genes.</title>
        <authorList>
            <person name="Smith T.J."/>
            <person name="Hill K.K."/>
            <person name="Xie G."/>
            <person name="Foley B.T."/>
            <person name="Williamson C.H."/>
            <person name="Foster J.T."/>
            <person name="Johnson S.L."/>
            <person name="Chertkov O."/>
            <person name="Teshima H."/>
            <person name="Gibbons H.S."/>
            <person name="Johnsky L.A."/>
            <person name="Karavis M.A."/>
            <person name="Smith L.A."/>
        </authorList>
    </citation>
    <scope>NUCLEOTIDE SEQUENCE [LARGE SCALE GENOMIC DNA]</scope>
    <source>
        <strain evidence="2">Sullivan</strain>
        <plasmid evidence="3">Plasmid pCBJ</plasmid>
    </source>
</reference>
<dbReference type="HOGENOM" id="CLU_801008_0_0_9"/>
<keyword evidence="3" id="KW-1185">Reference proteome</keyword>
<proteinExistence type="predicted"/>
<dbReference type="RefSeq" id="WP_040113831.1">
    <property type="nucleotide sequence ID" value="NZ_CP006906.1"/>
</dbReference>
<evidence type="ECO:0000256" key="1">
    <source>
        <dbReference type="SAM" id="Coils"/>
    </source>
</evidence>
<geneLocation type="plasmid" evidence="2 3">
    <name>pCBJ</name>
</geneLocation>
<dbReference type="AlphaFoldDB" id="A0A0A7G0B9"/>
<evidence type="ECO:0000313" key="2">
    <source>
        <dbReference type="EMBL" id="AIY85283.1"/>
    </source>
</evidence>
<keyword evidence="2" id="KW-0614">Plasmid</keyword>
<organism evidence="2 3">
    <name type="scientific">Clostridium baratii str. Sullivan</name>
    <dbReference type="NCBI Taxonomy" id="1415775"/>
    <lineage>
        <taxon>Bacteria</taxon>
        <taxon>Bacillati</taxon>
        <taxon>Bacillota</taxon>
        <taxon>Clostridia</taxon>
        <taxon>Eubacteriales</taxon>
        <taxon>Clostridiaceae</taxon>
        <taxon>Clostridium</taxon>
    </lineage>
</organism>
<name>A0A0A7G0B9_9CLOT</name>
<feature type="coiled-coil region" evidence="1">
    <location>
        <begin position="275"/>
        <end position="302"/>
    </location>
</feature>
<dbReference type="Proteomes" id="UP000030635">
    <property type="component" value="Plasmid pCBJ"/>
</dbReference>
<keyword evidence="1" id="KW-0175">Coiled coil</keyword>
<dbReference type="KEGG" id="cbv:U729_3261"/>